<organism evidence="2 3">
    <name type="scientific">Hibiscus syriacus</name>
    <name type="common">Rose of Sharon</name>
    <dbReference type="NCBI Taxonomy" id="106335"/>
    <lineage>
        <taxon>Eukaryota</taxon>
        <taxon>Viridiplantae</taxon>
        <taxon>Streptophyta</taxon>
        <taxon>Embryophyta</taxon>
        <taxon>Tracheophyta</taxon>
        <taxon>Spermatophyta</taxon>
        <taxon>Magnoliopsida</taxon>
        <taxon>eudicotyledons</taxon>
        <taxon>Gunneridae</taxon>
        <taxon>Pentapetalae</taxon>
        <taxon>rosids</taxon>
        <taxon>malvids</taxon>
        <taxon>Malvales</taxon>
        <taxon>Malvaceae</taxon>
        <taxon>Malvoideae</taxon>
        <taxon>Hibiscus</taxon>
    </lineage>
</organism>
<dbReference type="InterPro" id="IPR046959">
    <property type="entry name" value="PRK1-6/SRF4-like"/>
</dbReference>
<dbReference type="Gene3D" id="3.30.200.20">
    <property type="entry name" value="Phosphorylase Kinase, domain 1"/>
    <property type="match status" value="1"/>
</dbReference>
<dbReference type="EMBL" id="VEPZ02000471">
    <property type="protein sequence ID" value="KAE8724467.1"/>
    <property type="molecule type" value="Genomic_DNA"/>
</dbReference>
<dbReference type="GO" id="GO:0005524">
    <property type="term" value="F:ATP binding"/>
    <property type="evidence" value="ECO:0007669"/>
    <property type="project" value="InterPro"/>
</dbReference>
<dbReference type="PANTHER" id="PTHR48007:SF29">
    <property type="entry name" value="POLLEN RECEPTOR-LIKE KINASE 3"/>
    <property type="match status" value="1"/>
</dbReference>
<dbReference type="SUPFAM" id="SSF56112">
    <property type="entry name" value="Protein kinase-like (PK-like)"/>
    <property type="match status" value="1"/>
</dbReference>
<dbReference type="InterPro" id="IPR001245">
    <property type="entry name" value="Ser-Thr/Tyr_kinase_cat_dom"/>
</dbReference>
<protein>
    <submittedName>
        <fullName evidence="2">Pollen receptor-like kinase 3</fullName>
    </submittedName>
</protein>
<name>A0A6A3C7H2_HIBSY</name>
<dbReference type="Gene3D" id="1.10.510.10">
    <property type="entry name" value="Transferase(Phosphotransferase) domain 1"/>
    <property type="match status" value="1"/>
</dbReference>
<feature type="domain" description="Protein kinase" evidence="1">
    <location>
        <begin position="1"/>
        <end position="256"/>
    </location>
</feature>
<proteinExistence type="predicted"/>
<dbReference type="AlphaFoldDB" id="A0A6A3C7H2"/>
<evidence type="ECO:0000313" key="2">
    <source>
        <dbReference type="EMBL" id="KAE8724467.1"/>
    </source>
</evidence>
<dbReference type="Pfam" id="PF07714">
    <property type="entry name" value="PK_Tyr_Ser-Thr"/>
    <property type="match status" value="1"/>
</dbReference>
<comment type="caution">
    <text evidence="2">The sequence shown here is derived from an EMBL/GenBank/DDBJ whole genome shotgun (WGS) entry which is preliminary data.</text>
</comment>
<dbReference type="Proteomes" id="UP000436088">
    <property type="component" value="Unassembled WGS sequence"/>
</dbReference>
<dbReference type="PROSITE" id="PS50011">
    <property type="entry name" value="PROTEIN_KINASE_DOM"/>
    <property type="match status" value="1"/>
</dbReference>
<dbReference type="PANTHER" id="PTHR48007">
    <property type="entry name" value="LEUCINE-RICH REPEAT RECEPTOR-LIKE PROTEIN KINASE PXC1"/>
    <property type="match status" value="1"/>
</dbReference>
<dbReference type="InterPro" id="IPR000719">
    <property type="entry name" value="Prot_kinase_dom"/>
</dbReference>
<reference evidence="2" key="1">
    <citation type="submission" date="2019-09" db="EMBL/GenBank/DDBJ databases">
        <title>Draft genome information of white flower Hibiscus syriacus.</title>
        <authorList>
            <person name="Kim Y.-M."/>
        </authorList>
    </citation>
    <scope>NUCLEOTIDE SEQUENCE [LARGE SCALE GENOMIC DNA]</scope>
    <source>
        <strain evidence="2">YM2019G1</strain>
    </source>
</reference>
<keyword evidence="3" id="KW-1185">Reference proteome</keyword>
<evidence type="ECO:0000313" key="3">
    <source>
        <dbReference type="Proteomes" id="UP000436088"/>
    </source>
</evidence>
<gene>
    <name evidence="2" type="ORF">F3Y22_tig00010526pilonHSYRG00007</name>
</gene>
<dbReference type="InterPro" id="IPR011009">
    <property type="entry name" value="Kinase-like_dom_sf"/>
</dbReference>
<accession>A0A6A3C7H2</accession>
<sequence>MVNGLAVVVKRMSWLTSLRKDEFHAKMRRFGALNHNNILTPLAYHCRKEEKLIVSEYMPKGSLSYVLLGAKDVVRSNLNWPTRLKIIKGIAQGLSFIHKEFAIYEVPHGNLKSSNVLLSENYDPLLSDYNFQILANPNHVAQALFAYKSPEYIQYQQVPSKSDVFCLGIIILEIMTGKVPSQYLSNNDGGIDIMQWVQTLISEDCALELIDPEIAKDESSIDSMLQVLELGASCVESNPDKRLHLNEVVTRIEEVS</sequence>
<dbReference type="PIRSF" id="PIRSF000654">
    <property type="entry name" value="Integrin-linked_kinase"/>
    <property type="match status" value="1"/>
</dbReference>
<evidence type="ECO:0000259" key="1">
    <source>
        <dbReference type="PROSITE" id="PS50011"/>
    </source>
</evidence>
<dbReference type="GO" id="GO:0004672">
    <property type="term" value="F:protein kinase activity"/>
    <property type="evidence" value="ECO:0007669"/>
    <property type="project" value="InterPro"/>
</dbReference>